<gene>
    <name evidence="2" type="ORF">N0V89_003846</name>
</gene>
<sequence length="731" mass="81460">MSFGFSPSDVVKLVQVSTRVYLAFKDANDNSETQVSGLVREFTSFHQCLLDLSELMKEYGKPLPFPYLDFQETLKRCEETIEPYANHLVDRKMSMKKFVYTIRYIGKEKEISNLKTVIMGHYQALQMCTSFLQLRLHLEATKQTQRLLDLAPFRSVSFGGHAYTTNAIGSSSRTAPNALPAPSEADQLYKDWLIFSRWLKGEDERLAIENGNSARPSSWGETPTAAQKGDEQTAAVLYHLRRELEDAIMIEENRAKRMAVERRTNLAPSDAIREEMRNLPHVPQRTGTIQTLNSDFSGSFAGFGGRTSMTDSTQTLRQGLTTPSPCTSPTGSPHIPHSYFDAVDWGSVSEAPSSPLARTSSMSTTRSSFSQSPDSRLSVPGLGISTAGTTPEDAAQPLRRKLSAASLLSIALGPGALQWNKLCRKAVVERMTPQGSESRECDLHWRYREDAGISIRSVYRSGSSKEVKVWITQHFPATGPSIPLTTSFPDGDVAIDFPRGSFGRLDKRCTDIKYLMSDAISSEKLQTLLYTNNGKDGAQLLYDRPILSISSNLNKPECRGKNLRLWRKTEMRIGLNGLESADVLVLLFYTSALPEEKAHWVEEPHYVFQWLDDSAYNKNSDKLQLVFSKEPGKWTRDKVFQRRKSSTSSGAGEGEIQRLGLSRAGTRSSIVSTSAVSVTSARSSIFSSGQKKGAPASLNRFGYSELEIKFQSKSDRGAFLEIWKKYVRGLV</sequence>
<organism evidence="2 3">
    <name type="scientific">Didymosphaeria variabile</name>
    <dbReference type="NCBI Taxonomy" id="1932322"/>
    <lineage>
        <taxon>Eukaryota</taxon>
        <taxon>Fungi</taxon>
        <taxon>Dikarya</taxon>
        <taxon>Ascomycota</taxon>
        <taxon>Pezizomycotina</taxon>
        <taxon>Dothideomycetes</taxon>
        <taxon>Pleosporomycetidae</taxon>
        <taxon>Pleosporales</taxon>
        <taxon>Massarineae</taxon>
        <taxon>Didymosphaeriaceae</taxon>
        <taxon>Didymosphaeria</taxon>
    </lineage>
</organism>
<feature type="compositionally biased region" description="Polar residues" evidence="1">
    <location>
        <begin position="307"/>
        <end position="320"/>
    </location>
</feature>
<dbReference type="EMBL" id="JAPEUX010000003">
    <property type="protein sequence ID" value="KAJ4355825.1"/>
    <property type="molecule type" value="Genomic_DNA"/>
</dbReference>
<evidence type="ECO:0000256" key="1">
    <source>
        <dbReference type="SAM" id="MobiDB-lite"/>
    </source>
</evidence>
<dbReference type="RefSeq" id="XP_056072951.1">
    <property type="nucleotide sequence ID" value="XM_056212643.1"/>
</dbReference>
<accession>A0A9W9CCM1</accession>
<dbReference type="Proteomes" id="UP001140513">
    <property type="component" value="Unassembled WGS sequence"/>
</dbReference>
<evidence type="ECO:0000313" key="3">
    <source>
        <dbReference type="Proteomes" id="UP001140513"/>
    </source>
</evidence>
<proteinExistence type="predicted"/>
<evidence type="ECO:0000313" key="2">
    <source>
        <dbReference type="EMBL" id="KAJ4355825.1"/>
    </source>
</evidence>
<dbReference type="GeneID" id="80907376"/>
<dbReference type="OrthoDB" id="4172108at2759"/>
<dbReference type="AlphaFoldDB" id="A0A9W9CCM1"/>
<reference evidence="2" key="1">
    <citation type="submission" date="2022-10" db="EMBL/GenBank/DDBJ databases">
        <title>Tapping the CABI collections for fungal endophytes: first genome assemblies for Collariella, Neodidymelliopsis, Ascochyta clinopodiicola, Didymella pomorum, Didymosphaeria variabile, Neocosmospora piperis and Neocucurbitaria cava.</title>
        <authorList>
            <person name="Hill R."/>
        </authorList>
    </citation>
    <scope>NUCLEOTIDE SEQUENCE</scope>
    <source>
        <strain evidence="2">IMI 356815</strain>
    </source>
</reference>
<comment type="caution">
    <text evidence="2">The sequence shown here is derived from an EMBL/GenBank/DDBJ whole genome shotgun (WGS) entry which is preliminary data.</text>
</comment>
<name>A0A9W9CCM1_9PLEO</name>
<feature type="compositionally biased region" description="Low complexity" evidence="1">
    <location>
        <begin position="358"/>
        <end position="378"/>
    </location>
</feature>
<feature type="region of interest" description="Disordered" evidence="1">
    <location>
        <begin position="303"/>
        <end position="335"/>
    </location>
</feature>
<keyword evidence="3" id="KW-1185">Reference proteome</keyword>
<feature type="compositionally biased region" description="Low complexity" evidence="1">
    <location>
        <begin position="321"/>
        <end position="333"/>
    </location>
</feature>
<feature type="compositionally biased region" description="Polar residues" evidence="1">
    <location>
        <begin position="210"/>
        <end position="225"/>
    </location>
</feature>
<protein>
    <submittedName>
        <fullName evidence="2">Uncharacterized protein</fullName>
    </submittedName>
</protein>
<feature type="region of interest" description="Disordered" evidence="1">
    <location>
        <begin position="209"/>
        <end position="230"/>
    </location>
</feature>
<feature type="region of interest" description="Disordered" evidence="1">
    <location>
        <begin position="351"/>
        <end position="396"/>
    </location>
</feature>